<dbReference type="InterPro" id="IPR023546">
    <property type="entry name" value="MGMT"/>
</dbReference>
<keyword evidence="4 9" id="KW-0489">Methyltransferase</keyword>
<evidence type="ECO:0000256" key="9">
    <source>
        <dbReference type="HAMAP-Rule" id="MF_00772"/>
    </source>
</evidence>
<dbReference type="OrthoDB" id="9802228at2"/>
<reference evidence="12 13" key="1">
    <citation type="submission" date="2017-05" db="EMBL/GenBank/DDBJ databases">
        <title>Vagococcus spp. assemblies.</title>
        <authorList>
            <person name="Gulvik C.A."/>
        </authorList>
    </citation>
    <scope>NUCLEOTIDE SEQUENCE [LARGE SCALE GENOMIC DNA]</scope>
    <source>
        <strain evidence="12 13">LMG 24798</strain>
    </source>
</reference>
<dbReference type="InterPro" id="IPR036217">
    <property type="entry name" value="MethylDNA_cys_MeTrfase_DNAb"/>
</dbReference>
<dbReference type="InterPro" id="IPR001497">
    <property type="entry name" value="MethylDNA_cys_MeTrfase_AS"/>
</dbReference>
<dbReference type="CDD" id="cd06445">
    <property type="entry name" value="ATase"/>
    <property type="match status" value="1"/>
</dbReference>
<dbReference type="Gene3D" id="3.30.160.70">
    <property type="entry name" value="Methylated DNA-protein cysteine methyltransferase domain"/>
    <property type="match status" value="1"/>
</dbReference>
<keyword evidence="5 9" id="KW-0808">Transferase</keyword>
<dbReference type="FunFam" id="1.10.10.10:FF:000214">
    <property type="entry name" value="Methylated-DNA--protein-cysteine methyltransferase"/>
    <property type="match status" value="1"/>
</dbReference>
<dbReference type="InterPro" id="IPR008332">
    <property type="entry name" value="MethylG_MeTrfase_N"/>
</dbReference>
<keyword evidence="7 9" id="KW-0234">DNA repair</keyword>
<evidence type="ECO:0000256" key="4">
    <source>
        <dbReference type="ARBA" id="ARBA00022603"/>
    </source>
</evidence>
<dbReference type="InterPro" id="IPR036388">
    <property type="entry name" value="WH-like_DNA-bd_sf"/>
</dbReference>
<dbReference type="InterPro" id="IPR036631">
    <property type="entry name" value="MGMT_N_sf"/>
</dbReference>
<dbReference type="GO" id="GO:0032259">
    <property type="term" value="P:methylation"/>
    <property type="evidence" value="ECO:0007669"/>
    <property type="project" value="UniProtKB-KW"/>
</dbReference>
<comment type="subcellular location">
    <subcellularLocation>
        <location evidence="9">Cytoplasm</location>
    </subcellularLocation>
</comment>
<evidence type="ECO:0000313" key="12">
    <source>
        <dbReference type="EMBL" id="RSU13813.1"/>
    </source>
</evidence>
<dbReference type="Proteomes" id="UP000286773">
    <property type="component" value="Unassembled WGS sequence"/>
</dbReference>
<protein>
    <recommendedName>
        <fullName evidence="9">Methylated-DNA--protein-cysteine methyltransferase</fullName>
        <ecNumber evidence="9">2.1.1.63</ecNumber>
    </recommendedName>
    <alternativeName>
        <fullName evidence="9">6-O-methylguanine-DNA methyltransferase</fullName>
        <shortName evidence="9">MGMT</shortName>
    </alternativeName>
    <alternativeName>
        <fullName evidence="9">O-6-methylguanine-DNA-alkyltransferase</fullName>
    </alternativeName>
</protein>
<dbReference type="GO" id="GO:0006307">
    <property type="term" value="P:DNA alkylation repair"/>
    <property type="evidence" value="ECO:0007669"/>
    <property type="project" value="UniProtKB-UniRule"/>
</dbReference>
<comment type="catalytic activity">
    <reaction evidence="1 9">
        <text>a 4-O-methyl-thymidine in DNA + L-cysteinyl-[protein] = a thymidine in DNA + S-methyl-L-cysteinyl-[protein]</text>
        <dbReference type="Rhea" id="RHEA:53428"/>
        <dbReference type="Rhea" id="RHEA-COMP:10131"/>
        <dbReference type="Rhea" id="RHEA-COMP:10132"/>
        <dbReference type="Rhea" id="RHEA-COMP:13555"/>
        <dbReference type="Rhea" id="RHEA-COMP:13556"/>
        <dbReference type="ChEBI" id="CHEBI:29950"/>
        <dbReference type="ChEBI" id="CHEBI:82612"/>
        <dbReference type="ChEBI" id="CHEBI:137386"/>
        <dbReference type="ChEBI" id="CHEBI:137387"/>
        <dbReference type="EC" id="2.1.1.63"/>
    </reaction>
</comment>
<comment type="catalytic activity">
    <reaction evidence="8 9">
        <text>a 6-O-methyl-2'-deoxyguanosine in DNA + L-cysteinyl-[protein] = S-methyl-L-cysteinyl-[protein] + a 2'-deoxyguanosine in DNA</text>
        <dbReference type="Rhea" id="RHEA:24000"/>
        <dbReference type="Rhea" id="RHEA-COMP:10131"/>
        <dbReference type="Rhea" id="RHEA-COMP:10132"/>
        <dbReference type="Rhea" id="RHEA-COMP:11367"/>
        <dbReference type="Rhea" id="RHEA-COMP:11368"/>
        <dbReference type="ChEBI" id="CHEBI:29950"/>
        <dbReference type="ChEBI" id="CHEBI:82612"/>
        <dbReference type="ChEBI" id="CHEBI:85445"/>
        <dbReference type="ChEBI" id="CHEBI:85448"/>
        <dbReference type="EC" id="2.1.1.63"/>
    </reaction>
</comment>
<comment type="caution">
    <text evidence="12">The sequence shown here is derived from an EMBL/GenBank/DDBJ whole genome shotgun (WGS) entry which is preliminary data.</text>
</comment>
<dbReference type="HAMAP" id="MF_00772">
    <property type="entry name" value="OGT"/>
    <property type="match status" value="1"/>
</dbReference>
<gene>
    <name evidence="12" type="ORF">CBF27_02630</name>
</gene>
<dbReference type="Gene3D" id="1.10.10.10">
    <property type="entry name" value="Winged helix-like DNA-binding domain superfamily/Winged helix DNA-binding domain"/>
    <property type="match status" value="1"/>
</dbReference>
<dbReference type="EMBL" id="NGKC01000002">
    <property type="protein sequence ID" value="RSU13813.1"/>
    <property type="molecule type" value="Genomic_DNA"/>
</dbReference>
<organism evidence="12 13">
    <name type="scientific">Vagococcus acidifermentans</name>
    <dbReference type="NCBI Taxonomy" id="564710"/>
    <lineage>
        <taxon>Bacteria</taxon>
        <taxon>Bacillati</taxon>
        <taxon>Bacillota</taxon>
        <taxon>Bacilli</taxon>
        <taxon>Lactobacillales</taxon>
        <taxon>Enterococcaceae</taxon>
        <taxon>Vagococcus</taxon>
    </lineage>
</organism>
<comment type="miscellaneous">
    <text evidence="9">This enzyme catalyzes only one turnover and therefore is not strictly catalytic. According to one definition, an enzyme is a biocatalyst that acts repeatedly and over many reaction cycles.</text>
</comment>
<keyword evidence="6 9" id="KW-0227">DNA damage</keyword>
<dbReference type="PANTHER" id="PTHR10815">
    <property type="entry name" value="METHYLATED-DNA--PROTEIN-CYSTEINE METHYLTRANSFERASE"/>
    <property type="match status" value="1"/>
</dbReference>
<feature type="active site" description="Nucleophile; methyl group acceptor" evidence="9">
    <location>
        <position position="128"/>
    </location>
</feature>
<evidence type="ECO:0000256" key="1">
    <source>
        <dbReference type="ARBA" id="ARBA00001286"/>
    </source>
</evidence>
<dbReference type="EC" id="2.1.1.63" evidence="9"/>
<feature type="domain" description="Methylated-DNA-[protein]-cysteine S-methyltransferase DNA binding" evidence="10">
    <location>
        <begin position="77"/>
        <end position="161"/>
    </location>
</feature>
<evidence type="ECO:0000256" key="3">
    <source>
        <dbReference type="ARBA" id="ARBA00022490"/>
    </source>
</evidence>
<sequence>MIYRHPFALLELTADSYGLTGLRFITEETAKQQQAENDASLESPNQFIRQAITELDEYFDGQRTEFSVKLHIPQGTAFQQRVWQALQAIPYGETRTYQDIAEAAGSPDAVRAVGQANKQNPVAIIIPCHRVIGKNGKLTGYMGSGEQGILLKQKLLQHEAVTANKRQS</sequence>
<dbReference type="RefSeq" id="WP_126812134.1">
    <property type="nucleotide sequence ID" value="NZ_NGKC01000002.1"/>
</dbReference>
<feature type="domain" description="Methylguanine DNA methyltransferase ribonuclease-like" evidence="11">
    <location>
        <begin position="5"/>
        <end position="71"/>
    </location>
</feature>
<dbReference type="PROSITE" id="PS00374">
    <property type="entry name" value="MGMT"/>
    <property type="match status" value="1"/>
</dbReference>
<dbReference type="GO" id="GO:0005737">
    <property type="term" value="C:cytoplasm"/>
    <property type="evidence" value="ECO:0007669"/>
    <property type="project" value="UniProtKB-SubCell"/>
</dbReference>
<dbReference type="NCBIfam" id="TIGR00589">
    <property type="entry name" value="ogt"/>
    <property type="match status" value="1"/>
</dbReference>
<dbReference type="GO" id="GO:0003908">
    <property type="term" value="F:methylated-DNA-[protein]-cysteine S-methyltransferase activity"/>
    <property type="evidence" value="ECO:0007669"/>
    <property type="project" value="UniProtKB-UniRule"/>
</dbReference>
<dbReference type="Pfam" id="PF02870">
    <property type="entry name" value="Methyltransf_1N"/>
    <property type="match status" value="1"/>
</dbReference>
<evidence type="ECO:0000256" key="6">
    <source>
        <dbReference type="ARBA" id="ARBA00022763"/>
    </source>
</evidence>
<evidence type="ECO:0000256" key="2">
    <source>
        <dbReference type="ARBA" id="ARBA00008711"/>
    </source>
</evidence>
<name>A0A430B0E1_9ENTE</name>
<comment type="similarity">
    <text evidence="2 9">Belongs to the MGMT family.</text>
</comment>
<dbReference type="Pfam" id="PF01035">
    <property type="entry name" value="DNA_binding_1"/>
    <property type="match status" value="1"/>
</dbReference>
<evidence type="ECO:0000256" key="7">
    <source>
        <dbReference type="ARBA" id="ARBA00023204"/>
    </source>
</evidence>
<keyword evidence="13" id="KW-1185">Reference proteome</keyword>
<dbReference type="SUPFAM" id="SSF46767">
    <property type="entry name" value="Methylated DNA-protein cysteine methyltransferase, C-terminal domain"/>
    <property type="match status" value="1"/>
</dbReference>
<dbReference type="SUPFAM" id="SSF53155">
    <property type="entry name" value="Methylated DNA-protein cysteine methyltransferase domain"/>
    <property type="match status" value="1"/>
</dbReference>
<evidence type="ECO:0000256" key="8">
    <source>
        <dbReference type="ARBA" id="ARBA00049348"/>
    </source>
</evidence>
<dbReference type="AlphaFoldDB" id="A0A430B0E1"/>
<dbReference type="PANTHER" id="PTHR10815:SF5">
    <property type="entry name" value="METHYLATED-DNA--PROTEIN-CYSTEINE METHYLTRANSFERASE"/>
    <property type="match status" value="1"/>
</dbReference>
<comment type="function">
    <text evidence="9">Involved in the cellular defense against the biological effects of O6-methylguanine (O6-MeG) and O4-methylthymine (O4-MeT) in DNA. Repairs the methylated nucleobase in DNA by stoichiometrically transferring the methyl group to a cysteine residue in the enzyme. This is a suicide reaction: the enzyme is irreversibly inactivated.</text>
</comment>
<evidence type="ECO:0000259" key="10">
    <source>
        <dbReference type="Pfam" id="PF01035"/>
    </source>
</evidence>
<dbReference type="InterPro" id="IPR014048">
    <property type="entry name" value="MethylDNA_cys_MeTrfase_DNA-bd"/>
</dbReference>
<evidence type="ECO:0000256" key="5">
    <source>
        <dbReference type="ARBA" id="ARBA00022679"/>
    </source>
</evidence>
<keyword evidence="3 9" id="KW-0963">Cytoplasm</keyword>
<accession>A0A430B0E1</accession>
<proteinExistence type="inferred from homology"/>
<evidence type="ECO:0000313" key="13">
    <source>
        <dbReference type="Proteomes" id="UP000286773"/>
    </source>
</evidence>
<evidence type="ECO:0000259" key="11">
    <source>
        <dbReference type="Pfam" id="PF02870"/>
    </source>
</evidence>